<feature type="non-terminal residue" evidence="2">
    <location>
        <position position="33"/>
    </location>
</feature>
<dbReference type="InterPro" id="IPR056647">
    <property type="entry name" value="DUF7745"/>
</dbReference>
<dbReference type="Pfam" id="PF24924">
    <property type="entry name" value="DUF7745"/>
    <property type="match status" value="1"/>
</dbReference>
<protein>
    <recommendedName>
        <fullName evidence="1">DUF7745 domain-containing protein</fullName>
    </recommendedName>
</protein>
<dbReference type="Proteomes" id="UP000265520">
    <property type="component" value="Unassembled WGS sequence"/>
</dbReference>
<feature type="domain" description="DUF7745" evidence="1">
    <location>
        <begin position="1"/>
        <end position="33"/>
    </location>
</feature>
<name>A0A392VE75_9FABA</name>
<accession>A0A392VE75</accession>
<proteinExistence type="predicted"/>
<keyword evidence="3" id="KW-1185">Reference proteome</keyword>
<sequence length="33" mass="3568">MSLALVDIVWYNAACDVGVIIDGYGEFPNVPLL</sequence>
<evidence type="ECO:0000313" key="2">
    <source>
        <dbReference type="EMBL" id="MCI86684.1"/>
    </source>
</evidence>
<reference evidence="2 3" key="1">
    <citation type="journal article" date="2018" name="Front. Plant Sci.">
        <title>Red Clover (Trifolium pratense) and Zigzag Clover (T. medium) - A Picture of Genomic Similarities and Differences.</title>
        <authorList>
            <person name="Dluhosova J."/>
            <person name="Istvanek J."/>
            <person name="Nedelnik J."/>
            <person name="Repkova J."/>
        </authorList>
    </citation>
    <scope>NUCLEOTIDE SEQUENCE [LARGE SCALE GENOMIC DNA]</scope>
    <source>
        <strain evidence="3">cv. 10/8</strain>
        <tissue evidence="2">Leaf</tissue>
    </source>
</reference>
<dbReference type="EMBL" id="LXQA011147188">
    <property type="protein sequence ID" value="MCI86684.1"/>
    <property type="molecule type" value="Genomic_DNA"/>
</dbReference>
<dbReference type="AlphaFoldDB" id="A0A392VE75"/>
<comment type="caution">
    <text evidence="2">The sequence shown here is derived from an EMBL/GenBank/DDBJ whole genome shotgun (WGS) entry which is preliminary data.</text>
</comment>
<organism evidence="2 3">
    <name type="scientific">Trifolium medium</name>
    <dbReference type="NCBI Taxonomy" id="97028"/>
    <lineage>
        <taxon>Eukaryota</taxon>
        <taxon>Viridiplantae</taxon>
        <taxon>Streptophyta</taxon>
        <taxon>Embryophyta</taxon>
        <taxon>Tracheophyta</taxon>
        <taxon>Spermatophyta</taxon>
        <taxon>Magnoliopsida</taxon>
        <taxon>eudicotyledons</taxon>
        <taxon>Gunneridae</taxon>
        <taxon>Pentapetalae</taxon>
        <taxon>rosids</taxon>
        <taxon>fabids</taxon>
        <taxon>Fabales</taxon>
        <taxon>Fabaceae</taxon>
        <taxon>Papilionoideae</taxon>
        <taxon>50 kb inversion clade</taxon>
        <taxon>NPAAA clade</taxon>
        <taxon>Hologalegina</taxon>
        <taxon>IRL clade</taxon>
        <taxon>Trifolieae</taxon>
        <taxon>Trifolium</taxon>
    </lineage>
</organism>
<evidence type="ECO:0000259" key="1">
    <source>
        <dbReference type="Pfam" id="PF24924"/>
    </source>
</evidence>
<evidence type="ECO:0000313" key="3">
    <source>
        <dbReference type="Proteomes" id="UP000265520"/>
    </source>
</evidence>